<dbReference type="RefSeq" id="WP_208252778.1">
    <property type="nucleotide sequence ID" value="NZ_JAGEPF010000055.1"/>
</dbReference>
<dbReference type="InterPro" id="IPR025736">
    <property type="entry name" value="PucR_C-HTH_dom"/>
</dbReference>
<reference evidence="3 4" key="1">
    <citation type="submission" date="2021-03" db="EMBL/GenBank/DDBJ databases">
        <title>Actinomadura violae sp. nov., isolated from lichen in Thailand.</title>
        <authorList>
            <person name="Kanchanasin P."/>
            <person name="Saeng-In P."/>
            <person name="Phongsopitanun W."/>
            <person name="Yuki M."/>
            <person name="Kudo T."/>
            <person name="Ohkuma M."/>
            <person name="Tanasupawat S."/>
        </authorList>
    </citation>
    <scope>NUCLEOTIDE SEQUENCE [LARGE SCALE GENOMIC DNA]</scope>
    <source>
        <strain evidence="3 4">LCR2-06</strain>
    </source>
</reference>
<dbReference type="InterPro" id="IPR051448">
    <property type="entry name" value="CdaR-like_regulators"/>
</dbReference>
<feature type="non-terminal residue" evidence="3">
    <location>
        <position position="1"/>
    </location>
</feature>
<dbReference type="PANTHER" id="PTHR33744:SF1">
    <property type="entry name" value="DNA-BINDING TRANSCRIPTIONAL ACTIVATOR ADER"/>
    <property type="match status" value="1"/>
</dbReference>
<keyword evidence="4" id="KW-1185">Reference proteome</keyword>
<dbReference type="PANTHER" id="PTHR33744">
    <property type="entry name" value="CARBOHYDRATE DIACID REGULATOR"/>
    <property type="match status" value="1"/>
</dbReference>
<dbReference type="EMBL" id="JAGEPF010000055">
    <property type="protein sequence ID" value="MBO2465929.1"/>
    <property type="molecule type" value="Genomic_DNA"/>
</dbReference>
<feature type="region of interest" description="Disordered" evidence="1">
    <location>
        <begin position="1"/>
        <end position="20"/>
    </location>
</feature>
<dbReference type="Gene3D" id="1.10.10.2840">
    <property type="entry name" value="PucR C-terminal helix-turn-helix domain"/>
    <property type="match status" value="1"/>
</dbReference>
<comment type="caution">
    <text evidence="3">The sequence shown here is derived from an EMBL/GenBank/DDBJ whole genome shotgun (WGS) entry which is preliminary data.</text>
</comment>
<feature type="domain" description="PucR C-terminal helix-turn-helix" evidence="2">
    <location>
        <begin position="65"/>
        <end position="121"/>
    </location>
</feature>
<sequence>RGGGGGAAGKANGAGRGSRRGGLLVRADAHLPELLLQEGGSLAALVAARRLAPLEAAGARQGVRLAETLLECMKHGFNATGAAEVLCVHPQTVRYRLAQLHEMFDFDIEDPELRLEMMLLLSTWIRARSSS</sequence>
<evidence type="ECO:0000313" key="4">
    <source>
        <dbReference type="Proteomes" id="UP000680206"/>
    </source>
</evidence>
<accession>A0ABS3SA87</accession>
<evidence type="ECO:0000259" key="2">
    <source>
        <dbReference type="Pfam" id="PF13556"/>
    </source>
</evidence>
<proteinExistence type="predicted"/>
<protein>
    <submittedName>
        <fullName evidence="3">Helix-turn-helix domain-containing protein</fullName>
    </submittedName>
</protein>
<dbReference type="Pfam" id="PF13556">
    <property type="entry name" value="HTH_30"/>
    <property type="match status" value="1"/>
</dbReference>
<gene>
    <name evidence="3" type="ORF">J4709_51075</name>
</gene>
<dbReference type="InterPro" id="IPR042070">
    <property type="entry name" value="PucR_C-HTH_sf"/>
</dbReference>
<feature type="compositionally biased region" description="Gly residues" evidence="1">
    <location>
        <begin position="1"/>
        <end position="16"/>
    </location>
</feature>
<evidence type="ECO:0000256" key="1">
    <source>
        <dbReference type="SAM" id="MobiDB-lite"/>
    </source>
</evidence>
<dbReference type="Proteomes" id="UP000680206">
    <property type="component" value="Unassembled WGS sequence"/>
</dbReference>
<evidence type="ECO:0000313" key="3">
    <source>
        <dbReference type="EMBL" id="MBO2465929.1"/>
    </source>
</evidence>
<name>A0ABS3SA87_9ACTN</name>
<organism evidence="3 4">
    <name type="scientific">Actinomadura violacea</name>
    <dbReference type="NCBI Taxonomy" id="2819934"/>
    <lineage>
        <taxon>Bacteria</taxon>
        <taxon>Bacillati</taxon>
        <taxon>Actinomycetota</taxon>
        <taxon>Actinomycetes</taxon>
        <taxon>Streptosporangiales</taxon>
        <taxon>Thermomonosporaceae</taxon>
        <taxon>Actinomadura</taxon>
    </lineage>
</organism>